<feature type="region of interest" description="Disordered" evidence="1">
    <location>
        <begin position="308"/>
        <end position="327"/>
    </location>
</feature>
<dbReference type="Pfam" id="PF14914">
    <property type="entry name" value="LRRC37AB_C"/>
    <property type="match status" value="1"/>
</dbReference>
<organism evidence="4">
    <name type="scientific">Balaenoptera musculus</name>
    <name type="common">Blue whale</name>
    <dbReference type="NCBI Taxonomy" id="9771"/>
    <lineage>
        <taxon>Eukaryota</taxon>
        <taxon>Metazoa</taxon>
        <taxon>Chordata</taxon>
        <taxon>Craniata</taxon>
        <taxon>Vertebrata</taxon>
        <taxon>Euteleostomi</taxon>
        <taxon>Mammalia</taxon>
        <taxon>Eutheria</taxon>
        <taxon>Laurasiatheria</taxon>
        <taxon>Artiodactyla</taxon>
        <taxon>Whippomorpha</taxon>
        <taxon>Cetacea</taxon>
        <taxon>Mysticeti</taxon>
        <taxon>Balaenopteridae</taxon>
        <taxon>Balaenoptera</taxon>
    </lineage>
</organism>
<feature type="domain" description="LRRC37A/B like protein 1 C-terminal" evidence="3">
    <location>
        <begin position="576"/>
        <end position="710"/>
    </location>
</feature>
<evidence type="ECO:0000313" key="4">
    <source>
        <dbReference type="Ensembl" id="ENSBMSP00010025779.1"/>
    </source>
</evidence>
<dbReference type="InterPro" id="IPR001611">
    <property type="entry name" value="Leu-rich_rpt"/>
</dbReference>
<sequence length="720" mass="81668">FVLVPLISNCRILLTPGEILRALSQSFGVAWHRISVYVFADIDKCLNFPGNSISYIDESIWKAYHWAEKLILRENYLTELHKDSFEGLLSLCYLILNRNPLTRVEDSYLFKLPALKCFNSFTTNLITCVSIYRVLPSHMACRLCQFKNTVEVVSKTVKLRCDSECLTDVTHEETLLGNAEGSLMKVLQAQKENNSPELTIESERAFSDKSAVSLSGFMNEQLDFNNKSDIIRARNYILPYISEGNLGDVESTLLPFLQLLFSNTQDGDILAKTESTEEKLLRVNRVLKGPRGLQKMHLKAVGDDRIRRKQNAQPSVVSTAEERRLRRPSPRKLKQLLMVQRPRKLLGNSSNADSSFIMEHKAARSSTLKQYFKGRPAASISPKSPPEVKSKSKELSNTILVLEDANARVRNSKDFELISHSGKKYVFHKITTHRVHRKPKVKRSQKFRKKSSPNRMMLASPPFSVVRSLINSPLREVFHLQEKRLLRKILFQNYFLFQTHLQKTLLQKTIQNSTLPGGTGPGNTTHRNVSTAHSTVAADNSMPTVQHTNETQWEYHNTGTELSSKPTGFTFPGLTSPGDQVETQLKQQLRSLIPNNDMQRLISHFIQTLKIDCSETHMQLACANLISRTGLLMKLLSKQQEVKVSKAEWDTDQWKSDNSISESTEAQSKQKEQESKLPGYGYNNKLILAISVTVVVTILVTILCLIEVRTIIHSDSEPTN</sequence>
<dbReference type="InterPro" id="IPR029423">
    <property type="entry name" value="LRRC37AB_C"/>
</dbReference>
<name>A0A8C0DTX3_BALMU</name>
<dbReference type="GeneTree" id="ENSGT00530000063282"/>
<reference evidence="4" key="1">
    <citation type="submission" date="2023-09" db="UniProtKB">
        <authorList>
            <consortium name="Ensembl"/>
        </authorList>
    </citation>
    <scope>IDENTIFICATION</scope>
</reference>
<dbReference type="PANTHER" id="PTHR23045">
    <property type="entry name" value="LEUCINE-RICH REPEAT-CONTAINING PROTEIN 37A"/>
    <property type="match status" value="1"/>
</dbReference>
<dbReference type="Ensembl" id="ENSBMST00010028375.1">
    <property type="protein sequence ID" value="ENSBMSP00010025779.1"/>
    <property type="gene ID" value="ENSBMSG00010018708.1"/>
</dbReference>
<dbReference type="AlphaFoldDB" id="A0A8C0DTX3"/>
<accession>A0A8C0DTX3</accession>
<dbReference type="OMA" id="CQFKKNI"/>
<protein>
    <recommendedName>
        <fullName evidence="3">LRRC37A/B like protein 1 C-terminal domain-containing protein</fullName>
    </recommendedName>
</protein>
<evidence type="ECO:0000256" key="1">
    <source>
        <dbReference type="SAM" id="MobiDB-lite"/>
    </source>
</evidence>
<feature type="compositionally biased region" description="Basic residues" evidence="1">
    <location>
        <begin position="434"/>
        <end position="452"/>
    </location>
</feature>
<keyword evidence="2" id="KW-0472">Membrane</keyword>
<keyword evidence="2" id="KW-0812">Transmembrane</keyword>
<feature type="region of interest" description="Disordered" evidence="1">
    <location>
        <begin position="434"/>
        <end position="458"/>
    </location>
</feature>
<evidence type="ECO:0000256" key="2">
    <source>
        <dbReference type="SAM" id="Phobius"/>
    </source>
</evidence>
<feature type="transmembrane region" description="Helical" evidence="2">
    <location>
        <begin position="686"/>
        <end position="706"/>
    </location>
</feature>
<keyword evidence="2" id="KW-1133">Transmembrane helix</keyword>
<dbReference type="Pfam" id="PF13855">
    <property type="entry name" value="LRR_8"/>
    <property type="match status" value="1"/>
</dbReference>
<dbReference type="SUPFAM" id="SSF52058">
    <property type="entry name" value="L domain-like"/>
    <property type="match status" value="1"/>
</dbReference>
<feature type="region of interest" description="Disordered" evidence="1">
    <location>
        <begin position="655"/>
        <end position="675"/>
    </location>
</feature>
<evidence type="ECO:0000259" key="3">
    <source>
        <dbReference type="Pfam" id="PF14914"/>
    </source>
</evidence>
<dbReference type="InterPro" id="IPR032675">
    <property type="entry name" value="LRR_dom_sf"/>
</dbReference>
<dbReference type="Gene3D" id="3.80.10.10">
    <property type="entry name" value="Ribonuclease Inhibitor"/>
    <property type="match status" value="1"/>
</dbReference>
<feature type="compositionally biased region" description="Polar residues" evidence="1">
    <location>
        <begin position="656"/>
        <end position="667"/>
    </location>
</feature>
<dbReference type="PANTHER" id="PTHR23045:SF9">
    <property type="entry name" value="LEUCINE RICH REPEAT CONTAINING 37A-RELATED"/>
    <property type="match status" value="1"/>
</dbReference>
<proteinExistence type="predicted"/>
<dbReference type="InterPro" id="IPR015753">
    <property type="entry name" value="LRRC37"/>
</dbReference>